<sequence length="84" mass="9500">VLFRKFPLSSIDLSFKNSIFQKTPHPTKFVSVRLYGSVVAHWLVNPRSAEGSGLEFKPAIDALAWRRPVRLRSASCMLKSNKRG</sequence>
<evidence type="ECO:0000313" key="1">
    <source>
        <dbReference type="EMBL" id="GFN79542.1"/>
    </source>
</evidence>
<protein>
    <submittedName>
        <fullName evidence="1">Uncharacterized protein</fullName>
    </submittedName>
</protein>
<evidence type="ECO:0000313" key="2">
    <source>
        <dbReference type="Proteomes" id="UP000735302"/>
    </source>
</evidence>
<proteinExistence type="predicted"/>
<name>A0AAV3YAP9_9GAST</name>
<dbReference type="EMBL" id="BLXT01000680">
    <property type="protein sequence ID" value="GFN79542.1"/>
    <property type="molecule type" value="Genomic_DNA"/>
</dbReference>
<organism evidence="1 2">
    <name type="scientific">Plakobranchus ocellatus</name>
    <dbReference type="NCBI Taxonomy" id="259542"/>
    <lineage>
        <taxon>Eukaryota</taxon>
        <taxon>Metazoa</taxon>
        <taxon>Spiralia</taxon>
        <taxon>Lophotrochozoa</taxon>
        <taxon>Mollusca</taxon>
        <taxon>Gastropoda</taxon>
        <taxon>Heterobranchia</taxon>
        <taxon>Euthyneura</taxon>
        <taxon>Panpulmonata</taxon>
        <taxon>Sacoglossa</taxon>
        <taxon>Placobranchoidea</taxon>
        <taxon>Plakobranchidae</taxon>
        <taxon>Plakobranchus</taxon>
    </lineage>
</organism>
<accession>A0AAV3YAP9</accession>
<keyword evidence="2" id="KW-1185">Reference proteome</keyword>
<gene>
    <name evidence="1" type="ORF">PoB_000604800</name>
</gene>
<feature type="non-terminal residue" evidence="1">
    <location>
        <position position="1"/>
    </location>
</feature>
<dbReference type="AlphaFoldDB" id="A0AAV3YAP9"/>
<comment type="caution">
    <text evidence="1">The sequence shown here is derived from an EMBL/GenBank/DDBJ whole genome shotgun (WGS) entry which is preliminary data.</text>
</comment>
<reference evidence="1 2" key="1">
    <citation type="journal article" date="2021" name="Elife">
        <title>Chloroplast acquisition without the gene transfer in kleptoplastic sea slugs, Plakobranchus ocellatus.</title>
        <authorList>
            <person name="Maeda T."/>
            <person name="Takahashi S."/>
            <person name="Yoshida T."/>
            <person name="Shimamura S."/>
            <person name="Takaki Y."/>
            <person name="Nagai Y."/>
            <person name="Toyoda A."/>
            <person name="Suzuki Y."/>
            <person name="Arimoto A."/>
            <person name="Ishii H."/>
            <person name="Satoh N."/>
            <person name="Nishiyama T."/>
            <person name="Hasebe M."/>
            <person name="Maruyama T."/>
            <person name="Minagawa J."/>
            <person name="Obokata J."/>
            <person name="Shigenobu S."/>
        </authorList>
    </citation>
    <scope>NUCLEOTIDE SEQUENCE [LARGE SCALE GENOMIC DNA]</scope>
</reference>
<dbReference type="Proteomes" id="UP000735302">
    <property type="component" value="Unassembled WGS sequence"/>
</dbReference>